<dbReference type="Pfam" id="PF16859">
    <property type="entry name" value="TetR_C_11"/>
    <property type="match status" value="1"/>
</dbReference>
<dbReference type="InterPro" id="IPR011075">
    <property type="entry name" value="TetR_C"/>
</dbReference>
<dbReference type="SUPFAM" id="SSF48498">
    <property type="entry name" value="Tetracyclin repressor-like, C-terminal domain"/>
    <property type="match status" value="1"/>
</dbReference>
<dbReference type="GO" id="GO:0003700">
    <property type="term" value="F:DNA-binding transcription factor activity"/>
    <property type="evidence" value="ECO:0007669"/>
    <property type="project" value="TreeGrafter"/>
</dbReference>
<evidence type="ECO:0000313" key="7">
    <source>
        <dbReference type="EMBL" id="BAN01455.1"/>
    </source>
</evidence>
<dbReference type="GO" id="GO:0000976">
    <property type="term" value="F:transcription cis-regulatory region binding"/>
    <property type="evidence" value="ECO:0007669"/>
    <property type="project" value="TreeGrafter"/>
</dbReference>
<feature type="region of interest" description="Disordered" evidence="5">
    <location>
        <begin position="1"/>
        <end position="23"/>
    </location>
</feature>
<dbReference type="EMBL" id="AP012057">
    <property type="protein sequence ID" value="BAN01455.1"/>
    <property type="molecule type" value="Genomic_DNA"/>
</dbReference>
<organism evidence="7 8">
    <name type="scientific">Ilumatobacter coccineus (strain NBRC 103263 / KCTC 29153 / YM16-304)</name>
    <dbReference type="NCBI Taxonomy" id="1313172"/>
    <lineage>
        <taxon>Bacteria</taxon>
        <taxon>Bacillati</taxon>
        <taxon>Actinomycetota</taxon>
        <taxon>Acidimicrobiia</taxon>
        <taxon>Acidimicrobiales</taxon>
        <taxon>Ilumatobacteraceae</taxon>
        <taxon>Ilumatobacter</taxon>
    </lineage>
</organism>
<dbReference type="PANTHER" id="PTHR30055:SF148">
    <property type="entry name" value="TETR-FAMILY TRANSCRIPTIONAL REGULATOR"/>
    <property type="match status" value="1"/>
</dbReference>
<dbReference type="PROSITE" id="PS50977">
    <property type="entry name" value="HTH_TETR_2"/>
    <property type="match status" value="1"/>
</dbReference>
<dbReference type="PRINTS" id="PR00455">
    <property type="entry name" value="HTHTETR"/>
</dbReference>
<evidence type="ECO:0000256" key="5">
    <source>
        <dbReference type="SAM" id="MobiDB-lite"/>
    </source>
</evidence>
<dbReference type="KEGG" id="aym:YM304_11410"/>
<evidence type="ECO:0000256" key="2">
    <source>
        <dbReference type="ARBA" id="ARBA00023125"/>
    </source>
</evidence>
<dbReference type="Proteomes" id="UP000011863">
    <property type="component" value="Chromosome"/>
</dbReference>
<reference evidence="7 8" key="1">
    <citation type="journal article" date="2013" name="Int. J. Syst. Evol. Microbiol.">
        <title>Ilumatobacter nonamiense sp. nov. and Ilumatobacter coccineum sp. nov., isolated from seashore sand.</title>
        <authorList>
            <person name="Matsumoto A."/>
            <person name="Kasai H."/>
            <person name="Matsuo Y."/>
            <person name="Shizuri Y."/>
            <person name="Ichikawa N."/>
            <person name="Fujita N."/>
            <person name="Omura S."/>
            <person name="Takahashi Y."/>
        </authorList>
    </citation>
    <scope>NUCLEOTIDE SEQUENCE [LARGE SCALE GENOMIC DNA]</scope>
    <source>
        <strain evidence="8">NBRC 103263 / KCTC 29153 / YM16-304</strain>
    </source>
</reference>
<keyword evidence="2 4" id="KW-0238">DNA-binding</keyword>
<dbReference type="InterPro" id="IPR036271">
    <property type="entry name" value="Tet_transcr_reg_TetR-rel_C_sf"/>
</dbReference>
<feature type="domain" description="HTH tetR-type" evidence="6">
    <location>
        <begin position="21"/>
        <end position="81"/>
    </location>
</feature>
<proteinExistence type="predicted"/>
<evidence type="ECO:0000256" key="1">
    <source>
        <dbReference type="ARBA" id="ARBA00023015"/>
    </source>
</evidence>
<gene>
    <name evidence="7" type="ORF">YM304_11410</name>
</gene>
<dbReference type="InterPro" id="IPR009057">
    <property type="entry name" value="Homeodomain-like_sf"/>
</dbReference>
<evidence type="ECO:0000313" key="8">
    <source>
        <dbReference type="Proteomes" id="UP000011863"/>
    </source>
</evidence>
<dbReference type="InterPro" id="IPR001647">
    <property type="entry name" value="HTH_TetR"/>
</dbReference>
<accession>A0A6C7E8I0</accession>
<keyword evidence="1" id="KW-0805">Transcription regulation</keyword>
<evidence type="ECO:0000259" key="6">
    <source>
        <dbReference type="PROSITE" id="PS50977"/>
    </source>
</evidence>
<name>A0A6C7E8I0_ILUCY</name>
<dbReference type="SUPFAM" id="SSF46689">
    <property type="entry name" value="Homeodomain-like"/>
    <property type="match status" value="1"/>
</dbReference>
<feature type="DNA-binding region" description="H-T-H motif" evidence="4">
    <location>
        <begin position="44"/>
        <end position="63"/>
    </location>
</feature>
<dbReference type="AlphaFoldDB" id="A0A6C7E8I0"/>
<dbReference type="InterPro" id="IPR050109">
    <property type="entry name" value="HTH-type_TetR-like_transc_reg"/>
</dbReference>
<keyword evidence="8" id="KW-1185">Reference proteome</keyword>
<dbReference type="Gene3D" id="1.10.357.10">
    <property type="entry name" value="Tetracycline Repressor, domain 2"/>
    <property type="match status" value="1"/>
</dbReference>
<evidence type="ECO:0000256" key="4">
    <source>
        <dbReference type="PROSITE-ProRule" id="PRU00335"/>
    </source>
</evidence>
<dbReference type="PANTHER" id="PTHR30055">
    <property type="entry name" value="HTH-TYPE TRANSCRIPTIONAL REGULATOR RUTR"/>
    <property type="match status" value="1"/>
</dbReference>
<sequence length="200" mass="21353">MTDGRFAGSRRMTASMSPRAARSRDKMLRAATELIVESGPRAVTVDAVAEASGVAKSTLYRHWSSRDEMLVDVVRCNVPQLTEPDLSVGFVDALSAFLASAAAALSDPEWSRIIPTLMSLRATMPELSAVVDADRSAKTETLSRILEVGVAEGAIPADLDPLDVEKLLFGPMFFAAILGEHDRVEGLAAAAAERFVASYA</sequence>
<keyword evidence="3" id="KW-0804">Transcription</keyword>
<dbReference type="Gene3D" id="1.10.10.60">
    <property type="entry name" value="Homeodomain-like"/>
    <property type="match status" value="1"/>
</dbReference>
<evidence type="ECO:0000256" key="3">
    <source>
        <dbReference type="ARBA" id="ARBA00023163"/>
    </source>
</evidence>
<protein>
    <submittedName>
        <fullName evidence="7">Putative TetR family transcriptional regulator</fullName>
    </submittedName>
</protein>
<dbReference type="Pfam" id="PF00440">
    <property type="entry name" value="TetR_N"/>
    <property type="match status" value="1"/>
</dbReference>